<protein>
    <submittedName>
        <fullName evidence="2">Uncharacterized protein</fullName>
    </submittedName>
</protein>
<feature type="chain" id="PRO_5028830621" evidence="1">
    <location>
        <begin position="25"/>
        <end position="102"/>
    </location>
</feature>
<dbReference type="RefSeq" id="WP_175169029.1">
    <property type="nucleotide sequence ID" value="NZ_CADIJQ010000001.1"/>
</dbReference>
<keyword evidence="3" id="KW-1185">Reference proteome</keyword>
<accession>A0A6S6ZBW5</accession>
<dbReference type="Proteomes" id="UP000494269">
    <property type="component" value="Unassembled WGS sequence"/>
</dbReference>
<evidence type="ECO:0000256" key="1">
    <source>
        <dbReference type="SAM" id="SignalP"/>
    </source>
</evidence>
<gene>
    <name evidence="2" type="ORF">LMG3441_01055</name>
</gene>
<organism evidence="2 3">
    <name type="scientific">Achromobacter kerstersii</name>
    <dbReference type="NCBI Taxonomy" id="1353890"/>
    <lineage>
        <taxon>Bacteria</taxon>
        <taxon>Pseudomonadati</taxon>
        <taxon>Pseudomonadota</taxon>
        <taxon>Betaproteobacteria</taxon>
        <taxon>Burkholderiales</taxon>
        <taxon>Alcaligenaceae</taxon>
        <taxon>Achromobacter</taxon>
    </lineage>
</organism>
<feature type="signal peptide" evidence="1">
    <location>
        <begin position="1"/>
        <end position="24"/>
    </location>
</feature>
<name>A0A6S6ZBW5_9BURK</name>
<dbReference type="EMBL" id="CADIJQ010000001">
    <property type="protein sequence ID" value="CAB3670683.1"/>
    <property type="molecule type" value="Genomic_DNA"/>
</dbReference>
<evidence type="ECO:0000313" key="2">
    <source>
        <dbReference type="EMBL" id="CAB3670683.1"/>
    </source>
</evidence>
<reference evidence="2 3" key="1">
    <citation type="submission" date="2020-04" db="EMBL/GenBank/DDBJ databases">
        <authorList>
            <person name="De Canck E."/>
        </authorList>
    </citation>
    <scope>NUCLEOTIDE SEQUENCE [LARGE SCALE GENOMIC DNA]</scope>
    <source>
        <strain evidence="2 3">LMG 3441</strain>
    </source>
</reference>
<proteinExistence type="predicted"/>
<keyword evidence="1" id="KW-0732">Signal</keyword>
<dbReference type="AlphaFoldDB" id="A0A6S6ZBW5"/>
<evidence type="ECO:0000313" key="3">
    <source>
        <dbReference type="Proteomes" id="UP000494269"/>
    </source>
</evidence>
<sequence length="102" mass="10736">MTIRVSVIAATLSVSMWVPLAANAAGGTIRFVGAIVEQTRCQVGTTGLSARSMPQVNCVAPAGQPALVRDNVVKVSTRTFTPEPGANGAPERQRRVVTLEYL</sequence>